<keyword evidence="5" id="KW-0653">Protein transport</keyword>
<evidence type="ECO:0000256" key="7">
    <source>
        <dbReference type="ARBA" id="ARBA00023034"/>
    </source>
</evidence>
<evidence type="ECO:0000313" key="10">
    <source>
        <dbReference type="EMBL" id="CAD8793619.1"/>
    </source>
</evidence>
<dbReference type="GO" id="GO:0005801">
    <property type="term" value="C:cis-Golgi network"/>
    <property type="evidence" value="ECO:0007669"/>
    <property type="project" value="InterPro"/>
</dbReference>
<comment type="subcellular location">
    <subcellularLocation>
        <location evidence="1">Golgi apparatus membrane</location>
        <topology evidence="1">Single-pass type IV membrane protein</topology>
    </subcellularLocation>
</comment>
<name>A0A7S0VY83_9CHLO</name>
<keyword evidence="7" id="KW-0333">Golgi apparatus</keyword>
<dbReference type="GO" id="GO:0000139">
    <property type="term" value="C:Golgi membrane"/>
    <property type="evidence" value="ECO:0007669"/>
    <property type="project" value="UniProtKB-SubCell"/>
</dbReference>
<comment type="similarity">
    <text evidence="2">Belongs to the GOSR1 family.</text>
</comment>
<evidence type="ECO:0000256" key="9">
    <source>
        <dbReference type="SAM" id="Phobius"/>
    </source>
</evidence>
<dbReference type="GO" id="GO:0048219">
    <property type="term" value="P:inter-Golgi cisterna vesicle-mediated transport"/>
    <property type="evidence" value="ECO:0007669"/>
    <property type="project" value="TreeGrafter"/>
</dbReference>
<evidence type="ECO:0008006" key="11">
    <source>
        <dbReference type="Google" id="ProtNLM"/>
    </source>
</evidence>
<organism evidence="10">
    <name type="scientific">Polytomella parva</name>
    <dbReference type="NCBI Taxonomy" id="51329"/>
    <lineage>
        <taxon>Eukaryota</taxon>
        <taxon>Viridiplantae</taxon>
        <taxon>Chlorophyta</taxon>
        <taxon>core chlorophytes</taxon>
        <taxon>Chlorophyceae</taxon>
        <taxon>CS clade</taxon>
        <taxon>Chlamydomonadales</taxon>
        <taxon>Chlamydomonadaceae</taxon>
        <taxon>Polytomella</taxon>
    </lineage>
</organism>
<dbReference type="GO" id="GO:0005797">
    <property type="term" value="C:Golgi medial cisterna"/>
    <property type="evidence" value="ECO:0007669"/>
    <property type="project" value="TreeGrafter"/>
</dbReference>
<keyword evidence="4 9" id="KW-0812">Transmembrane</keyword>
<dbReference type="GO" id="GO:0006906">
    <property type="term" value="P:vesicle fusion"/>
    <property type="evidence" value="ECO:0007669"/>
    <property type="project" value="TreeGrafter"/>
</dbReference>
<dbReference type="GO" id="GO:0006888">
    <property type="term" value="P:endoplasmic reticulum to Golgi vesicle-mediated transport"/>
    <property type="evidence" value="ECO:0007669"/>
    <property type="project" value="InterPro"/>
</dbReference>
<dbReference type="EMBL" id="HBFM01034524">
    <property type="protein sequence ID" value="CAD8793619.1"/>
    <property type="molecule type" value="Transcribed_RNA"/>
</dbReference>
<evidence type="ECO:0000256" key="3">
    <source>
        <dbReference type="ARBA" id="ARBA00022448"/>
    </source>
</evidence>
<gene>
    <name evidence="10" type="ORF">PPAR00522_LOCUS22478</name>
</gene>
<evidence type="ECO:0000256" key="2">
    <source>
        <dbReference type="ARBA" id="ARBA00008473"/>
    </source>
</evidence>
<protein>
    <recommendedName>
        <fullName evidence="11">Golgi SNAP receptor complex member 1</fullName>
    </recommendedName>
</protein>
<accession>A0A7S0VY83</accession>
<dbReference type="GO" id="GO:0005484">
    <property type="term" value="F:SNAP receptor activity"/>
    <property type="evidence" value="ECO:0007669"/>
    <property type="project" value="InterPro"/>
</dbReference>
<dbReference type="PANTHER" id="PTHR21094">
    <property type="entry name" value="GOS-28 SNARE- RELATED"/>
    <property type="match status" value="1"/>
</dbReference>
<reference evidence="10" key="1">
    <citation type="submission" date="2021-01" db="EMBL/GenBank/DDBJ databases">
        <authorList>
            <person name="Corre E."/>
            <person name="Pelletier E."/>
            <person name="Niang G."/>
            <person name="Scheremetjew M."/>
            <person name="Finn R."/>
            <person name="Kale V."/>
            <person name="Holt S."/>
            <person name="Cochrane G."/>
            <person name="Meng A."/>
            <person name="Brown T."/>
            <person name="Cohen L."/>
        </authorList>
    </citation>
    <scope>NUCLEOTIDE SEQUENCE</scope>
    <source>
        <strain evidence="10">SAG 63-3</strain>
    </source>
</reference>
<dbReference type="GO" id="GO:0015031">
    <property type="term" value="P:protein transport"/>
    <property type="evidence" value="ECO:0007669"/>
    <property type="project" value="UniProtKB-KW"/>
</dbReference>
<keyword evidence="6 9" id="KW-1133">Transmembrane helix</keyword>
<dbReference type="Pfam" id="PF12352">
    <property type="entry name" value="V-SNARE_C"/>
    <property type="match status" value="1"/>
</dbReference>
<evidence type="ECO:0000256" key="5">
    <source>
        <dbReference type="ARBA" id="ARBA00022927"/>
    </source>
</evidence>
<evidence type="ECO:0000256" key="8">
    <source>
        <dbReference type="ARBA" id="ARBA00023136"/>
    </source>
</evidence>
<evidence type="ECO:0000256" key="6">
    <source>
        <dbReference type="ARBA" id="ARBA00022989"/>
    </source>
</evidence>
<sequence>MSDPINWDELRKEARRLESELDYKLSSFSKLCSAFETNYRFSGPDNLYLGLEQTQVRGDEIRSILRQLLNVNNEMSVVVGNASDSRIHILARHRDILIENTQVFEKSNSILSIARDKAQLLGPSHLTSAPHIGLNMGGLLRDRSSSLNSASGFSSGSNGGGGSLGALGLSGSNATGGMSPHSSILQSSIHSSIQNSSSLVDALLAQSAAVSSSLGEQRRTFEAASEKLFSLGAGLPVVNGLINAIRRKKSKDTIILASTIFFCILVMFIVRFRYV</sequence>
<keyword evidence="8 9" id="KW-0472">Membrane</keyword>
<dbReference type="PANTHER" id="PTHR21094:SF2">
    <property type="entry name" value="GOLGI SNAP RECEPTOR COMPLEX MEMBER 1"/>
    <property type="match status" value="1"/>
</dbReference>
<evidence type="ECO:0000256" key="4">
    <source>
        <dbReference type="ARBA" id="ARBA00022692"/>
    </source>
</evidence>
<keyword evidence="3" id="KW-0813">Transport</keyword>
<feature type="transmembrane region" description="Helical" evidence="9">
    <location>
        <begin position="254"/>
        <end position="274"/>
    </location>
</feature>
<dbReference type="GO" id="GO:0031201">
    <property type="term" value="C:SNARE complex"/>
    <property type="evidence" value="ECO:0007669"/>
    <property type="project" value="TreeGrafter"/>
</dbReference>
<proteinExistence type="inferred from homology"/>
<dbReference type="InterPro" id="IPR023601">
    <property type="entry name" value="Golgi_SNAP_su1"/>
</dbReference>
<evidence type="ECO:0000256" key="1">
    <source>
        <dbReference type="ARBA" id="ARBA00004409"/>
    </source>
</evidence>
<dbReference type="AlphaFoldDB" id="A0A7S0VY83"/>